<evidence type="ECO:0000256" key="6">
    <source>
        <dbReference type="ARBA" id="ARBA00022679"/>
    </source>
</evidence>
<dbReference type="Pfam" id="PF03071">
    <property type="entry name" value="GNT-I"/>
    <property type="match status" value="1"/>
</dbReference>
<evidence type="ECO:0000256" key="11">
    <source>
        <dbReference type="ARBA" id="ARBA00023034"/>
    </source>
</evidence>
<organism evidence="16 17">
    <name type="scientific">Pomacea canaliculata</name>
    <name type="common">Golden apple snail</name>
    <dbReference type="NCBI Taxonomy" id="400727"/>
    <lineage>
        <taxon>Eukaryota</taxon>
        <taxon>Metazoa</taxon>
        <taxon>Spiralia</taxon>
        <taxon>Lophotrochozoa</taxon>
        <taxon>Mollusca</taxon>
        <taxon>Gastropoda</taxon>
        <taxon>Caenogastropoda</taxon>
        <taxon>Architaenioglossa</taxon>
        <taxon>Ampullarioidea</taxon>
        <taxon>Ampullariidae</taxon>
        <taxon>Pomacea</taxon>
    </lineage>
</organism>
<dbReference type="GO" id="GO:0046872">
    <property type="term" value="F:metal ion binding"/>
    <property type="evidence" value="ECO:0007669"/>
    <property type="project" value="UniProtKB-KW"/>
</dbReference>
<dbReference type="Gene3D" id="3.90.550.10">
    <property type="entry name" value="Spore Coat Polysaccharide Biosynthesis Protein SpsA, Chain A"/>
    <property type="match status" value="1"/>
</dbReference>
<name>A0A2T7NTW2_POMCA</name>
<dbReference type="InterPro" id="IPR052463">
    <property type="entry name" value="O-linked_mannose_GnT"/>
</dbReference>
<evidence type="ECO:0000256" key="7">
    <source>
        <dbReference type="ARBA" id="ARBA00022692"/>
    </source>
</evidence>
<feature type="domain" description="ILEI/PANDER" evidence="15">
    <location>
        <begin position="297"/>
        <end position="384"/>
    </location>
</feature>
<dbReference type="PANTHER" id="PTHR46396:SF2">
    <property type="entry name" value="ILEI_PANDER DOMAIN-CONTAINING PROTEIN"/>
    <property type="match status" value="1"/>
</dbReference>
<keyword evidence="9" id="KW-0735">Signal-anchor</keyword>
<dbReference type="InterPro" id="IPR004139">
    <property type="entry name" value="Glyco_trans_13"/>
</dbReference>
<evidence type="ECO:0000256" key="3">
    <source>
        <dbReference type="ARBA" id="ARBA00004922"/>
    </source>
</evidence>
<keyword evidence="17" id="KW-1185">Reference proteome</keyword>
<evidence type="ECO:0000313" key="16">
    <source>
        <dbReference type="EMBL" id="PVD24594.1"/>
    </source>
</evidence>
<dbReference type="UniPathway" id="UPA00378"/>
<evidence type="ECO:0000256" key="8">
    <source>
        <dbReference type="ARBA" id="ARBA00022723"/>
    </source>
</evidence>
<evidence type="ECO:0000256" key="5">
    <source>
        <dbReference type="ARBA" id="ARBA00022676"/>
    </source>
</evidence>
<evidence type="ECO:0000256" key="10">
    <source>
        <dbReference type="ARBA" id="ARBA00022989"/>
    </source>
</evidence>
<comment type="cofactor">
    <cofactor evidence="1">
        <name>Mn(2+)</name>
        <dbReference type="ChEBI" id="CHEBI:29035"/>
    </cofactor>
</comment>
<dbReference type="AlphaFoldDB" id="A0A2T7NTW2"/>
<dbReference type="GO" id="GO:0016266">
    <property type="term" value="P:protein O-linked glycosylation via N-acetyl-galactosamine"/>
    <property type="evidence" value="ECO:0007669"/>
    <property type="project" value="TreeGrafter"/>
</dbReference>
<feature type="domain" description="ILEI/PANDER" evidence="15">
    <location>
        <begin position="103"/>
        <end position="190"/>
    </location>
</feature>
<keyword evidence="6" id="KW-0808">Transferase</keyword>
<keyword evidence="12 14" id="KW-0472">Membrane</keyword>
<dbReference type="OrthoDB" id="440755at2759"/>
<evidence type="ECO:0000256" key="14">
    <source>
        <dbReference type="SAM" id="Phobius"/>
    </source>
</evidence>
<dbReference type="STRING" id="400727.A0A2T7NTW2"/>
<dbReference type="EMBL" id="PZQS01000009">
    <property type="protein sequence ID" value="PVD24594.1"/>
    <property type="molecule type" value="Genomic_DNA"/>
</dbReference>
<keyword evidence="10 14" id="KW-1133">Transmembrane helix</keyword>
<evidence type="ECO:0000256" key="9">
    <source>
        <dbReference type="ARBA" id="ARBA00022968"/>
    </source>
</evidence>
<dbReference type="Pfam" id="PF15711">
    <property type="entry name" value="ILEI"/>
    <property type="match status" value="2"/>
</dbReference>
<protein>
    <recommendedName>
        <fullName evidence="15">ILEI/PANDER domain-containing protein</fullName>
    </recommendedName>
</protein>
<dbReference type="GO" id="GO:0047223">
    <property type="term" value="F:beta-1,3-galactosyl-O-glycosyl-glycoprotein beta-1,3-N-acetylglucosaminyltransferase activity"/>
    <property type="evidence" value="ECO:0007669"/>
    <property type="project" value="TreeGrafter"/>
</dbReference>
<dbReference type="SUPFAM" id="SSF53448">
    <property type="entry name" value="Nucleotide-diphospho-sugar transferases"/>
    <property type="match status" value="1"/>
</dbReference>
<evidence type="ECO:0000259" key="15">
    <source>
        <dbReference type="Pfam" id="PF15711"/>
    </source>
</evidence>
<feature type="transmembrane region" description="Helical" evidence="14">
    <location>
        <begin position="20"/>
        <end position="37"/>
    </location>
</feature>
<dbReference type="PANTHER" id="PTHR46396">
    <property type="entry name" value="PROTEIN O-LINKED-MANNOSE BETA-1,2-N-ACETYLGLUCOSAMINYLTRANSFERASE 1"/>
    <property type="match status" value="1"/>
</dbReference>
<dbReference type="InterPro" id="IPR039477">
    <property type="entry name" value="ILEI/PANDER_dom"/>
</dbReference>
<evidence type="ECO:0000256" key="13">
    <source>
        <dbReference type="ARBA" id="ARBA00023211"/>
    </source>
</evidence>
<keyword evidence="8" id="KW-0479">Metal-binding</keyword>
<comment type="pathway">
    <text evidence="3">Protein modification; protein glycosylation.</text>
</comment>
<comment type="subcellular location">
    <subcellularLocation>
        <location evidence="2">Golgi apparatus membrane</location>
        <topology evidence="2">Single-pass type II membrane protein</topology>
    </subcellularLocation>
</comment>
<evidence type="ECO:0000256" key="4">
    <source>
        <dbReference type="ARBA" id="ARBA00006492"/>
    </source>
</evidence>
<evidence type="ECO:0000256" key="12">
    <source>
        <dbReference type="ARBA" id="ARBA00023136"/>
    </source>
</evidence>
<dbReference type="CDD" id="cd13936">
    <property type="entry name" value="PANDER_like"/>
    <property type="match status" value="1"/>
</dbReference>
<dbReference type="PROSITE" id="PS52031">
    <property type="entry name" value="GG_LECTIN"/>
    <property type="match status" value="2"/>
</dbReference>
<keyword evidence="5" id="KW-0328">Glycosyltransferase</keyword>
<evidence type="ECO:0000256" key="1">
    <source>
        <dbReference type="ARBA" id="ARBA00001936"/>
    </source>
</evidence>
<dbReference type="Proteomes" id="UP000245119">
    <property type="component" value="Linkage Group LG9"/>
</dbReference>
<sequence length="823" mass="93326">MFRALRRFIVKRFGGIKRFFIFVACLGIIIYCLHSLFSSSSSRQVWDVQNSSVNDSAEDVCKVECELGQLSFYIRTGDKNVAGPTVCFQGNIVISHELKNYGRGLNMAVINSKTLEVTEVKYFDTYVDDASLIRYLKKDIPDDSVVMIASYDEASTGLREDSKQLMKLYGSMAVDVLGFRDSYIMIGQRGLKEGHAIEYISKKEKSEDFSVPLQKAGCFVLPCKFGTTRRMASSPARCGARNIHYHGELMPLCGLKEACSTNQVAIGVFTGQENSLPPWICVDGRKVMSENINKGGRGFNVVTLNKDTLQLISTMHADTYTYDSADLELYLESLNVGDIVIAVVADDGAKKLSYSARELLNNMGSGFIQNLRFRDVWFFIGQKGMEGFTTMEQINYSGFDGGWPKPIKQSYCVPKKLVGRKIIPDPEFYRFDERREFCKKYDGYPEFCDPSHVDDQLKTVGVADHNLQGHQIFDTPFIIVPGMNHNALVRTLETALMQPGIRQENVMVMWDEKFPEHGELATLFGFGNTSLPSSTKYMEQMNHAIQHSLKLFPKADHFIVVEEELLLAPDYLSFLAECLSILNSDPTLLGVSAWNFNGFESTSGNRAIVYRVEEFPGLGFLIKKSALSMLAESFGECCTKRAWHGWRYGQEGHFEILMPDVSRVFRQPYQGAGREADFLRELFLRPRTTSLQEPITLENLSSLMESQYEEYLHKQIEGSIVLGERDLRQCVQSIEPPPDLSPENSSHPVAVYYVQETSIDFRLLREISRCFGLVSPRNYKPKNLHNGMLRFWYQEHHVFLIGSSSPYYKIKPKDVEPIALPKL</sequence>
<dbReference type="InterPro" id="IPR029044">
    <property type="entry name" value="Nucleotide-diphossugar_trans"/>
</dbReference>
<keyword evidence="13" id="KW-0464">Manganese</keyword>
<reference evidence="16 17" key="1">
    <citation type="submission" date="2018-04" db="EMBL/GenBank/DDBJ databases">
        <title>The genome of golden apple snail Pomacea canaliculata provides insight into stress tolerance and invasive adaptation.</title>
        <authorList>
            <person name="Liu C."/>
            <person name="Liu B."/>
            <person name="Ren Y."/>
            <person name="Zhang Y."/>
            <person name="Wang H."/>
            <person name="Li S."/>
            <person name="Jiang F."/>
            <person name="Yin L."/>
            <person name="Zhang G."/>
            <person name="Qian W."/>
            <person name="Fan W."/>
        </authorList>
    </citation>
    <scope>NUCLEOTIDE SEQUENCE [LARGE SCALE GENOMIC DNA]</scope>
    <source>
        <strain evidence="16">SZHN2017</strain>
        <tissue evidence="16">Muscle</tissue>
    </source>
</reference>
<comment type="similarity">
    <text evidence="4">Belongs to the glycosyltransferase 13 family.</text>
</comment>
<dbReference type="GO" id="GO:0000139">
    <property type="term" value="C:Golgi membrane"/>
    <property type="evidence" value="ECO:0007669"/>
    <property type="project" value="UniProtKB-SubCell"/>
</dbReference>
<accession>A0A2T7NTW2</accession>
<proteinExistence type="inferred from homology"/>
<evidence type="ECO:0000256" key="2">
    <source>
        <dbReference type="ARBA" id="ARBA00004323"/>
    </source>
</evidence>
<evidence type="ECO:0000313" key="17">
    <source>
        <dbReference type="Proteomes" id="UP000245119"/>
    </source>
</evidence>
<keyword evidence="7 14" id="KW-0812">Transmembrane</keyword>
<keyword evidence="11" id="KW-0333">Golgi apparatus</keyword>
<comment type="caution">
    <text evidence="16">The sequence shown here is derived from an EMBL/GenBank/DDBJ whole genome shotgun (WGS) entry which is preliminary data.</text>
</comment>
<gene>
    <name evidence="16" type="ORF">C0Q70_15078</name>
</gene>